<evidence type="ECO:0000313" key="2">
    <source>
        <dbReference type="EMBL" id="KAH8032958.1"/>
    </source>
</evidence>
<feature type="region of interest" description="Disordered" evidence="1">
    <location>
        <begin position="95"/>
        <end position="120"/>
    </location>
</feature>
<dbReference type="EMBL" id="JABSTU010000004">
    <property type="protein sequence ID" value="KAH8032958.1"/>
    <property type="molecule type" value="Genomic_DNA"/>
</dbReference>
<reference evidence="2" key="2">
    <citation type="submission" date="2021-09" db="EMBL/GenBank/DDBJ databases">
        <authorList>
            <person name="Jia N."/>
            <person name="Wang J."/>
            <person name="Shi W."/>
            <person name="Du L."/>
            <person name="Sun Y."/>
            <person name="Zhan W."/>
            <person name="Jiang J."/>
            <person name="Wang Q."/>
            <person name="Zhang B."/>
            <person name="Ji P."/>
            <person name="Sakyi L.B."/>
            <person name="Cui X."/>
            <person name="Yuan T."/>
            <person name="Jiang B."/>
            <person name="Yang W."/>
            <person name="Lam T.T.-Y."/>
            <person name="Chang Q."/>
            <person name="Ding S."/>
            <person name="Wang X."/>
            <person name="Zhu J."/>
            <person name="Ruan X."/>
            <person name="Zhao L."/>
            <person name="Wei J."/>
            <person name="Que T."/>
            <person name="Du C."/>
            <person name="Cheng J."/>
            <person name="Dai P."/>
            <person name="Han X."/>
            <person name="Huang E."/>
            <person name="Gao Y."/>
            <person name="Liu J."/>
            <person name="Shao H."/>
            <person name="Ye R."/>
            <person name="Li L."/>
            <person name="Wei W."/>
            <person name="Wang X."/>
            <person name="Wang C."/>
            <person name="Huo Q."/>
            <person name="Li W."/>
            <person name="Guo W."/>
            <person name="Chen H."/>
            <person name="Chen S."/>
            <person name="Zhou L."/>
            <person name="Zhou L."/>
            <person name="Ni X."/>
            <person name="Tian J."/>
            <person name="Zhou Y."/>
            <person name="Sheng Y."/>
            <person name="Liu T."/>
            <person name="Pan Y."/>
            <person name="Xia L."/>
            <person name="Li J."/>
            <person name="Zhao F."/>
            <person name="Cao W."/>
        </authorList>
    </citation>
    <scope>NUCLEOTIDE SEQUENCE</scope>
    <source>
        <strain evidence="2">Rmic-2018</strain>
        <tissue evidence="2">Larvae</tissue>
    </source>
</reference>
<sequence>MDCWLSTESPMMTLSGTLDDLFLVAMEMVEDNAVENIHSSKVKKLIRDLTVAKQPLLEYVKELEARLHEMPLEHKFLHKKLSELRKEERMLLEARNADNQPAGTPASTLSTSPNGGYERESLMERPDSASIDHSHIADDGESQWQLRLLASLVEELRERRVLHNDYRVEGAPLLSQHATGPVIPSFGQAESNWLGRMRSIERSEEILNNDMLPTIEQDMGTEAVDNYREEV</sequence>
<evidence type="ECO:0000256" key="1">
    <source>
        <dbReference type="SAM" id="MobiDB-lite"/>
    </source>
</evidence>
<dbReference type="Proteomes" id="UP000821866">
    <property type="component" value="Chromosome 2"/>
</dbReference>
<accession>A0A9J6EF17</accession>
<dbReference type="AlphaFoldDB" id="A0A9J6EF17"/>
<organism evidence="2 3">
    <name type="scientific">Rhipicephalus microplus</name>
    <name type="common">Cattle tick</name>
    <name type="synonym">Boophilus microplus</name>
    <dbReference type="NCBI Taxonomy" id="6941"/>
    <lineage>
        <taxon>Eukaryota</taxon>
        <taxon>Metazoa</taxon>
        <taxon>Ecdysozoa</taxon>
        <taxon>Arthropoda</taxon>
        <taxon>Chelicerata</taxon>
        <taxon>Arachnida</taxon>
        <taxon>Acari</taxon>
        <taxon>Parasitiformes</taxon>
        <taxon>Ixodida</taxon>
        <taxon>Ixodoidea</taxon>
        <taxon>Ixodidae</taxon>
        <taxon>Rhipicephalinae</taxon>
        <taxon>Rhipicephalus</taxon>
        <taxon>Boophilus</taxon>
    </lineage>
</organism>
<evidence type="ECO:0000313" key="3">
    <source>
        <dbReference type="Proteomes" id="UP000821866"/>
    </source>
</evidence>
<name>A0A9J6EF17_RHIMP</name>
<keyword evidence="3" id="KW-1185">Reference proteome</keyword>
<reference evidence="2" key="1">
    <citation type="journal article" date="2020" name="Cell">
        <title>Large-Scale Comparative Analyses of Tick Genomes Elucidate Their Genetic Diversity and Vector Capacities.</title>
        <authorList>
            <consortium name="Tick Genome and Microbiome Consortium (TIGMIC)"/>
            <person name="Jia N."/>
            <person name="Wang J."/>
            <person name="Shi W."/>
            <person name="Du L."/>
            <person name="Sun Y."/>
            <person name="Zhan W."/>
            <person name="Jiang J.F."/>
            <person name="Wang Q."/>
            <person name="Zhang B."/>
            <person name="Ji P."/>
            <person name="Bell-Sakyi L."/>
            <person name="Cui X.M."/>
            <person name="Yuan T.T."/>
            <person name="Jiang B.G."/>
            <person name="Yang W.F."/>
            <person name="Lam T.T."/>
            <person name="Chang Q.C."/>
            <person name="Ding S.J."/>
            <person name="Wang X.J."/>
            <person name="Zhu J.G."/>
            <person name="Ruan X.D."/>
            <person name="Zhao L."/>
            <person name="Wei J.T."/>
            <person name="Ye R.Z."/>
            <person name="Que T.C."/>
            <person name="Du C.H."/>
            <person name="Zhou Y.H."/>
            <person name="Cheng J.X."/>
            <person name="Dai P.F."/>
            <person name="Guo W.B."/>
            <person name="Han X.H."/>
            <person name="Huang E.J."/>
            <person name="Li L.F."/>
            <person name="Wei W."/>
            <person name="Gao Y.C."/>
            <person name="Liu J.Z."/>
            <person name="Shao H.Z."/>
            <person name="Wang X."/>
            <person name="Wang C.C."/>
            <person name="Yang T.C."/>
            <person name="Huo Q.B."/>
            <person name="Li W."/>
            <person name="Chen H.Y."/>
            <person name="Chen S.E."/>
            <person name="Zhou L.G."/>
            <person name="Ni X.B."/>
            <person name="Tian J.H."/>
            <person name="Sheng Y."/>
            <person name="Liu T."/>
            <person name="Pan Y.S."/>
            <person name="Xia L.Y."/>
            <person name="Li J."/>
            <person name="Zhao F."/>
            <person name="Cao W.C."/>
        </authorList>
    </citation>
    <scope>NUCLEOTIDE SEQUENCE</scope>
    <source>
        <strain evidence="2">Rmic-2018</strain>
    </source>
</reference>
<proteinExistence type="predicted"/>
<protein>
    <submittedName>
        <fullName evidence="2">Uncharacterized protein</fullName>
    </submittedName>
</protein>
<gene>
    <name evidence="2" type="ORF">HPB51_004276</name>
</gene>
<comment type="caution">
    <text evidence="2">The sequence shown here is derived from an EMBL/GenBank/DDBJ whole genome shotgun (WGS) entry which is preliminary data.</text>
</comment>
<feature type="compositionally biased region" description="Polar residues" evidence="1">
    <location>
        <begin position="97"/>
        <end position="114"/>
    </location>
</feature>